<evidence type="ECO:0000256" key="4">
    <source>
        <dbReference type="ARBA" id="ARBA00022989"/>
    </source>
</evidence>
<dbReference type="EMBL" id="JBBMFC010000009">
    <property type="protein sequence ID" value="MEQ2578516.1"/>
    <property type="molecule type" value="Genomic_DNA"/>
</dbReference>
<evidence type="ECO:0000256" key="5">
    <source>
        <dbReference type="ARBA" id="ARBA00023136"/>
    </source>
</evidence>
<evidence type="ECO:0000313" key="7">
    <source>
        <dbReference type="EMBL" id="MEQ2578516.1"/>
    </source>
</evidence>
<feature type="transmembrane region" description="Helical" evidence="6">
    <location>
        <begin position="179"/>
        <end position="196"/>
    </location>
</feature>
<comment type="similarity">
    <text evidence="2">Belongs to the autoinducer-2 exporter (AI-2E) (TC 2.A.86) family.</text>
</comment>
<dbReference type="InterPro" id="IPR002549">
    <property type="entry name" value="AI-2E-like"/>
</dbReference>
<keyword evidence="4 6" id="KW-1133">Transmembrane helix</keyword>
<feature type="transmembrane region" description="Helical" evidence="6">
    <location>
        <begin position="202"/>
        <end position="229"/>
    </location>
</feature>
<evidence type="ECO:0000256" key="2">
    <source>
        <dbReference type="ARBA" id="ARBA00009773"/>
    </source>
</evidence>
<name>A0ABV1I0M4_9FIRM</name>
<feature type="transmembrane region" description="Helical" evidence="6">
    <location>
        <begin position="56"/>
        <end position="80"/>
    </location>
</feature>
<keyword evidence="5 6" id="KW-0472">Membrane</keyword>
<keyword evidence="3 6" id="KW-0812">Transmembrane</keyword>
<comment type="caution">
    <text evidence="7">The sequence shown here is derived from an EMBL/GenBank/DDBJ whole genome shotgun (WGS) entry which is preliminary data.</text>
</comment>
<dbReference type="Proteomes" id="UP001470288">
    <property type="component" value="Unassembled WGS sequence"/>
</dbReference>
<feature type="transmembrane region" description="Helical" evidence="6">
    <location>
        <begin position="236"/>
        <end position="252"/>
    </location>
</feature>
<comment type="subcellular location">
    <subcellularLocation>
        <location evidence="1">Membrane</location>
        <topology evidence="1">Multi-pass membrane protein</topology>
    </subcellularLocation>
</comment>
<feature type="transmembrane region" description="Helical" evidence="6">
    <location>
        <begin position="272"/>
        <end position="298"/>
    </location>
</feature>
<evidence type="ECO:0000256" key="3">
    <source>
        <dbReference type="ARBA" id="ARBA00022692"/>
    </source>
</evidence>
<accession>A0ABV1I0M4</accession>
<gene>
    <name evidence="7" type="ORF">WMO62_06610</name>
</gene>
<organism evidence="7 8">
    <name type="scientific">Hominiventricola aquisgranensis</name>
    <dbReference type="NCBI Taxonomy" id="3133164"/>
    <lineage>
        <taxon>Bacteria</taxon>
        <taxon>Bacillati</taxon>
        <taxon>Bacillota</taxon>
        <taxon>Clostridia</taxon>
        <taxon>Lachnospirales</taxon>
        <taxon>Lachnospiraceae</taxon>
        <taxon>Hominiventricola</taxon>
    </lineage>
</organism>
<dbReference type="RefSeq" id="WP_349144210.1">
    <property type="nucleotide sequence ID" value="NZ_JBBMFC010000009.1"/>
</dbReference>
<protein>
    <submittedName>
        <fullName evidence="7">AI-2E family transporter</fullName>
    </submittedName>
</protein>
<feature type="transmembrane region" description="Helical" evidence="6">
    <location>
        <begin position="24"/>
        <end position="44"/>
    </location>
</feature>
<proteinExistence type="inferred from homology"/>
<sequence length="324" mass="36719">MDHRIKLYIEKTGILLAVYLLLKYLLPLVFPFFLAWLTVSLLASASRHFHRKLLPFTASVVAMFFFFTAATLKLTGWLLLEPCKDLIPELQTQLQTWINEYADLADWIPSSLSLHLSTAVPPVLSCAFGIFLYFMAVILFAHDWPDFQRLLTHLPFARPLEHAGKRIAQSLKGWAHAQIRIMFVIVLECTVGYWLLHIPGAGLWAVLTGMVDALPVFGTGTIFVPWLILVFCQKDYTFFVWLLLLYGITWLTRELLEPKLLGDGLGLLPVCFLISVIVGLKLFGAAGLFTGPFGILFVKELWTELEMWDSLQTPSASRCGDEKR</sequence>
<evidence type="ECO:0000313" key="8">
    <source>
        <dbReference type="Proteomes" id="UP001470288"/>
    </source>
</evidence>
<evidence type="ECO:0000256" key="1">
    <source>
        <dbReference type="ARBA" id="ARBA00004141"/>
    </source>
</evidence>
<reference evidence="7 8" key="1">
    <citation type="submission" date="2024-03" db="EMBL/GenBank/DDBJ databases">
        <title>Human intestinal bacterial collection.</title>
        <authorList>
            <person name="Pauvert C."/>
            <person name="Hitch T.C.A."/>
            <person name="Clavel T."/>
        </authorList>
    </citation>
    <scope>NUCLEOTIDE SEQUENCE [LARGE SCALE GENOMIC DNA]</scope>
    <source>
        <strain evidence="7 8">CLA-AA-H78B</strain>
    </source>
</reference>
<dbReference type="Pfam" id="PF01594">
    <property type="entry name" value="AI-2E_transport"/>
    <property type="match status" value="1"/>
</dbReference>
<feature type="transmembrane region" description="Helical" evidence="6">
    <location>
        <begin position="119"/>
        <end position="141"/>
    </location>
</feature>
<keyword evidence="8" id="KW-1185">Reference proteome</keyword>
<evidence type="ECO:0000256" key="6">
    <source>
        <dbReference type="SAM" id="Phobius"/>
    </source>
</evidence>